<dbReference type="PATRIC" id="fig|471514.4.peg.4516"/>
<comment type="caution">
    <text evidence="1">The sequence shown here is derived from an EMBL/GenBank/DDBJ whole genome shotgun (WGS) entry which is preliminary data.</text>
</comment>
<accession>A0A0P9CGR6</accession>
<name>A0A0P9CGR6_9BACL</name>
<protein>
    <submittedName>
        <fullName evidence="1">Uncharacterized protein</fullName>
    </submittedName>
</protein>
<dbReference type="Proteomes" id="UP000050482">
    <property type="component" value="Unassembled WGS sequence"/>
</dbReference>
<reference evidence="1 2" key="1">
    <citation type="submission" date="2015-09" db="EMBL/GenBank/DDBJ databases">
        <title>Draft genome sequence of Alicyclobacillus ferrooxydans DSM 22381.</title>
        <authorList>
            <person name="Hemp J."/>
        </authorList>
    </citation>
    <scope>NUCLEOTIDE SEQUENCE [LARGE SCALE GENOMIC DNA]</scope>
    <source>
        <strain evidence="1 2">TC-34</strain>
    </source>
</reference>
<evidence type="ECO:0000313" key="1">
    <source>
        <dbReference type="EMBL" id="KPV42222.1"/>
    </source>
</evidence>
<proteinExistence type="predicted"/>
<dbReference type="STRING" id="471514.AN477_18025"/>
<sequence length="79" mass="8261">MAVFAPGEGLGPVGMQLWRIGKTAVGSGQWAVGSRGKGMIIGNSGSGSAHSPWWPAANPVRWFVGLVGRMHSCDQANLR</sequence>
<evidence type="ECO:0000313" key="2">
    <source>
        <dbReference type="Proteomes" id="UP000050482"/>
    </source>
</evidence>
<dbReference type="AlphaFoldDB" id="A0A0P9CGR6"/>
<keyword evidence="2" id="KW-1185">Reference proteome</keyword>
<gene>
    <name evidence="1" type="ORF">AN477_18025</name>
</gene>
<dbReference type="EMBL" id="LJCO01000079">
    <property type="protein sequence ID" value="KPV42222.1"/>
    <property type="molecule type" value="Genomic_DNA"/>
</dbReference>
<organism evidence="1 2">
    <name type="scientific">Alicyclobacillus ferrooxydans</name>
    <dbReference type="NCBI Taxonomy" id="471514"/>
    <lineage>
        <taxon>Bacteria</taxon>
        <taxon>Bacillati</taxon>
        <taxon>Bacillota</taxon>
        <taxon>Bacilli</taxon>
        <taxon>Bacillales</taxon>
        <taxon>Alicyclobacillaceae</taxon>
        <taxon>Alicyclobacillus</taxon>
    </lineage>
</organism>